<dbReference type="GO" id="GO:0031201">
    <property type="term" value="C:SNARE complex"/>
    <property type="evidence" value="ECO:0007669"/>
    <property type="project" value="TreeGrafter"/>
</dbReference>
<dbReference type="GO" id="GO:0048278">
    <property type="term" value="P:vesicle docking"/>
    <property type="evidence" value="ECO:0007669"/>
    <property type="project" value="TreeGrafter"/>
</dbReference>
<dbReference type="InterPro" id="IPR006012">
    <property type="entry name" value="Syntaxin/epimorphin_CS"/>
</dbReference>
<dbReference type="CDD" id="cd00179">
    <property type="entry name" value="SynN"/>
    <property type="match status" value="1"/>
</dbReference>
<keyword evidence="3" id="KW-0813">Transport</keyword>
<dbReference type="PANTHER" id="PTHR19957">
    <property type="entry name" value="SYNTAXIN"/>
    <property type="match status" value="1"/>
</dbReference>
<keyword evidence="7" id="KW-0472">Membrane</keyword>
<dbReference type="GO" id="GO:0006887">
    <property type="term" value="P:exocytosis"/>
    <property type="evidence" value="ECO:0007669"/>
    <property type="project" value="TreeGrafter"/>
</dbReference>
<dbReference type="Gene3D" id="1.20.5.110">
    <property type="match status" value="1"/>
</dbReference>
<evidence type="ECO:0000313" key="10">
    <source>
        <dbReference type="Proteomes" id="UP000835052"/>
    </source>
</evidence>
<dbReference type="Pfam" id="PF00804">
    <property type="entry name" value="Syntaxin"/>
    <property type="match status" value="1"/>
</dbReference>
<gene>
    <name evidence="9" type="ORF">CAUJ_LOCUS3187</name>
</gene>
<keyword evidence="7" id="KW-1133">Transmembrane helix</keyword>
<evidence type="ECO:0000256" key="3">
    <source>
        <dbReference type="ARBA" id="ARBA00022448"/>
    </source>
</evidence>
<protein>
    <recommendedName>
        <fullName evidence="8">t-SNARE coiled-coil homology domain-containing protein</fullName>
    </recommendedName>
</protein>
<evidence type="ECO:0000256" key="1">
    <source>
        <dbReference type="ARBA" id="ARBA00004211"/>
    </source>
</evidence>
<feature type="domain" description="T-SNARE coiled-coil homology" evidence="8">
    <location>
        <begin position="268"/>
        <end position="330"/>
    </location>
</feature>
<dbReference type="GO" id="GO:0012505">
    <property type="term" value="C:endomembrane system"/>
    <property type="evidence" value="ECO:0007669"/>
    <property type="project" value="TreeGrafter"/>
</dbReference>
<evidence type="ECO:0000313" key="9">
    <source>
        <dbReference type="EMBL" id="CAD6187268.1"/>
    </source>
</evidence>
<comment type="subcellular location">
    <subcellularLocation>
        <location evidence="1">Membrane</location>
        <topology evidence="1">Single-pass type IV membrane protein</topology>
    </subcellularLocation>
</comment>
<dbReference type="PANTHER" id="PTHR19957:SF113">
    <property type="entry name" value="SYNTAXIN-2-RELATED"/>
    <property type="match status" value="1"/>
</dbReference>
<comment type="caution">
    <text evidence="9">The sequence shown here is derived from an EMBL/GenBank/DDBJ whole genome shotgun (WGS) entry which is preliminary data.</text>
</comment>
<feature type="coiled-coil region" evidence="6">
    <location>
        <begin position="105"/>
        <end position="132"/>
    </location>
</feature>
<dbReference type="InterPro" id="IPR000727">
    <property type="entry name" value="T_SNARE_dom"/>
</dbReference>
<dbReference type="PROSITE" id="PS00914">
    <property type="entry name" value="SYNTAXIN"/>
    <property type="match status" value="1"/>
</dbReference>
<evidence type="ECO:0000256" key="6">
    <source>
        <dbReference type="SAM" id="Coils"/>
    </source>
</evidence>
<dbReference type="Pfam" id="PF05739">
    <property type="entry name" value="SNARE"/>
    <property type="match status" value="1"/>
</dbReference>
<accession>A0A8S1GXL0</accession>
<dbReference type="PROSITE" id="PS50192">
    <property type="entry name" value="T_SNARE"/>
    <property type="match status" value="1"/>
</dbReference>
<evidence type="ECO:0000256" key="2">
    <source>
        <dbReference type="ARBA" id="ARBA00009063"/>
    </source>
</evidence>
<reference evidence="9" key="1">
    <citation type="submission" date="2020-10" db="EMBL/GenBank/DDBJ databases">
        <authorList>
            <person name="Kikuchi T."/>
        </authorList>
    </citation>
    <scope>NUCLEOTIDE SEQUENCE</scope>
    <source>
        <strain evidence="9">NKZ352</strain>
    </source>
</reference>
<dbReference type="InterPro" id="IPR010989">
    <property type="entry name" value="SNARE"/>
</dbReference>
<dbReference type="GO" id="GO:0005484">
    <property type="term" value="F:SNAP receptor activity"/>
    <property type="evidence" value="ECO:0007669"/>
    <property type="project" value="InterPro"/>
</dbReference>
<dbReference type="SMART" id="SM00503">
    <property type="entry name" value="SynN"/>
    <property type="match status" value="1"/>
</dbReference>
<keyword evidence="6" id="KW-0175">Coiled coil</keyword>
<evidence type="ECO:0000256" key="7">
    <source>
        <dbReference type="SAM" id="Phobius"/>
    </source>
</evidence>
<dbReference type="GO" id="GO:0005886">
    <property type="term" value="C:plasma membrane"/>
    <property type="evidence" value="ECO:0007669"/>
    <property type="project" value="TreeGrafter"/>
</dbReference>
<feature type="transmembrane region" description="Helical" evidence="7">
    <location>
        <begin position="342"/>
        <end position="366"/>
    </location>
</feature>
<dbReference type="GO" id="GO:0006886">
    <property type="term" value="P:intracellular protein transport"/>
    <property type="evidence" value="ECO:0007669"/>
    <property type="project" value="InterPro"/>
</dbReference>
<dbReference type="GO" id="GO:0006836">
    <property type="term" value="P:neurotransmitter transport"/>
    <property type="evidence" value="ECO:0007669"/>
    <property type="project" value="UniProtKB-KW"/>
</dbReference>
<evidence type="ECO:0000259" key="8">
    <source>
        <dbReference type="PROSITE" id="PS50192"/>
    </source>
</evidence>
<keyword evidence="10" id="KW-1185">Reference proteome</keyword>
<dbReference type="Proteomes" id="UP000835052">
    <property type="component" value="Unassembled WGS sequence"/>
</dbReference>
<proteinExistence type="inferred from homology"/>
<dbReference type="SUPFAM" id="SSF47661">
    <property type="entry name" value="t-snare proteins"/>
    <property type="match status" value="1"/>
</dbReference>
<dbReference type="AlphaFoldDB" id="A0A8S1GXL0"/>
<dbReference type="OrthoDB" id="10255013at2759"/>
<organism evidence="9 10">
    <name type="scientific">Caenorhabditis auriculariae</name>
    <dbReference type="NCBI Taxonomy" id="2777116"/>
    <lineage>
        <taxon>Eukaryota</taxon>
        <taxon>Metazoa</taxon>
        <taxon>Ecdysozoa</taxon>
        <taxon>Nematoda</taxon>
        <taxon>Chromadorea</taxon>
        <taxon>Rhabditida</taxon>
        <taxon>Rhabditina</taxon>
        <taxon>Rhabditomorpha</taxon>
        <taxon>Rhabditoidea</taxon>
        <taxon>Rhabditidae</taxon>
        <taxon>Peloderinae</taxon>
        <taxon>Caenorhabditis</taxon>
    </lineage>
</organism>
<dbReference type="EMBL" id="CAJGYM010000006">
    <property type="protein sequence ID" value="CAD6187268.1"/>
    <property type="molecule type" value="Genomic_DNA"/>
</dbReference>
<dbReference type="SMART" id="SM00397">
    <property type="entry name" value="t_SNARE"/>
    <property type="match status" value="1"/>
</dbReference>
<sequence length="371" mass="42813">MEQISDYIGLNNTSNCIDTQESLYKQSLHQQAQVVVVNVPHMCMRTLFRSASRSVVPPAATSFPCLCPHRHERKKMRDRFNEFQSRVTDRFDEVELATPRPMSAADNMDRRLDEIRSAIETVRSEIEALRRKQQHILALTVADPRDKDVLEEQIGTIRRRTGDLRKLVRETEDEFFEFSRNAHSTAEVRIRKNQIELLKKKLTDLIYLFNDTHSDYRSRVSVRVRKQLQACGEDVSEAEIERILESNGSEQIFFREVNPLSVSGRAAMEDVKQRHNEIVELEKSVAMLQEIFQDMQHLTEEQGEMVNRIETNVEDTKGHVEQGARNVKTAVEYKKSAMRKKICVITILILIVLILIVVAIILAVVLSGNKK</sequence>
<dbReference type="InterPro" id="IPR006011">
    <property type="entry name" value="Syntaxin_N"/>
</dbReference>
<evidence type="ECO:0000256" key="4">
    <source>
        <dbReference type="ARBA" id="ARBA00022775"/>
    </source>
</evidence>
<name>A0A8S1GXL0_9PELO</name>
<dbReference type="GO" id="GO:0006906">
    <property type="term" value="P:vesicle fusion"/>
    <property type="evidence" value="ECO:0007669"/>
    <property type="project" value="TreeGrafter"/>
</dbReference>
<keyword evidence="7" id="KW-0812">Transmembrane</keyword>
<dbReference type="InterPro" id="IPR045242">
    <property type="entry name" value="Syntaxin"/>
</dbReference>
<evidence type="ECO:0000256" key="5">
    <source>
        <dbReference type="RuleBase" id="RU003858"/>
    </source>
</evidence>
<keyword evidence="4" id="KW-0532">Neurotransmitter transport</keyword>
<dbReference type="Gene3D" id="1.20.58.70">
    <property type="match status" value="1"/>
</dbReference>
<dbReference type="CDD" id="cd15848">
    <property type="entry name" value="SNARE_syntaxin1-like"/>
    <property type="match status" value="1"/>
</dbReference>
<comment type="similarity">
    <text evidence="2 5">Belongs to the syntaxin family.</text>
</comment>
<dbReference type="GO" id="GO:0000149">
    <property type="term" value="F:SNARE binding"/>
    <property type="evidence" value="ECO:0007669"/>
    <property type="project" value="TreeGrafter"/>
</dbReference>